<dbReference type="Pfam" id="PF03450">
    <property type="entry name" value="CO_deh_flav_C"/>
    <property type="match status" value="1"/>
</dbReference>
<dbReference type="InterPro" id="IPR002346">
    <property type="entry name" value="Mopterin_DH_FAD-bd"/>
</dbReference>
<dbReference type="SUPFAM" id="SSF56176">
    <property type="entry name" value="FAD-binding/transporter-associated domain-like"/>
    <property type="match status" value="1"/>
</dbReference>
<feature type="domain" description="FAD-binding PCMH-type" evidence="4">
    <location>
        <begin position="1"/>
        <end position="171"/>
    </location>
</feature>
<evidence type="ECO:0000313" key="5">
    <source>
        <dbReference type="EMBL" id="KWX03428.1"/>
    </source>
</evidence>
<keyword evidence="1" id="KW-0285">Flavoprotein</keyword>
<dbReference type="EMBL" id="JYIJ01000017">
    <property type="protein sequence ID" value="KWX03428.1"/>
    <property type="molecule type" value="Genomic_DNA"/>
</dbReference>
<name>A0A132MZT7_9ACTN</name>
<dbReference type="SUPFAM" id="SSF55447">
    <property type="entry name" value="CO dehydrogenase flavoprotein C-terminal domain-like"/>
    <property type="match status" value="1"/>
</dbReference>
<dbReference type="InterPro" id="IPR016166">
    <property type="entry name" value="FAD-bd_PCMH"/>
</dbReference>
<dbReference type="PATRIC" id="fig|1469144.8.peg.2706"/>
<comment type="caution">
    <text evidence="5">The sequence shown here is derived from an EMBL/GenBank/DDBJ whole genome shotgun (WGS) entry which is preliminary data.</text>
</comment>
<dbReference type="InterPro" id="IPR036683">
    <property type="entry name" value="CO_DH_flav_C_dom_sf"/>
</dbReference>
<dbReference type="GO" id="GO:0016491">
    <property type="term" value="F:oxidoreductase activity"/>
    <property type="evidence" value="ECO:0007669"/>
    <property type="project" value="UniProtKB-KW"/>
</dbReference>
<dbReference type="InterPro" id="IPR005107">
    <property type="entry name" value="CO_DH_flav_C"/>
</dbReference>
<sequence length="283" mass="29621">MNLASMPRSLDEAVEALSATPGALAIAGGTDLMVEINAGLLLPRAVVALADVPELAGWTVREGHLLLGANLTFAQLSHPDLAVLAPALAQAARAVGSPQVRNVGTLGGNIGTAAPTSDLLPALTALGAVVTCRGPRGWREVPLGELLAGRRRPALLPGELVVSVRVPLTRGPQEFIKVGRRNALAPTVASFALVIDLDHRYIGCAAGAVAPAPVRLTEAEQWLATAIDWVVGRVADPGVYDRFGELVARQLDPVDDYRAPAAYRRHVIAVCAARALRRALPTR</sequence>
<keyword evidence="3" id="KW-0560">Oxidoreductase</keyword>
<gene>
    <name evidence="5" type="ORF">TH66_10970</name>
</gene>
<dbReference type="InterPro" id="IPR016169">
    <property type="entry name" value="FAD-bd_PCMH_sub2"/>
</dbReference>
<dbReference type="Gene3D" id="3.30.465.10">
    <property type="match status" value="1"/>
</dbReference>
<dbReference type="InterPro" id="IPR051312">
    <property type="entry name" value="Diverse_Substr_Oxidored"/>
</dbReference>
<evidence type="ECO:0000313" key="6">
    <source>
        <dbReference type="Proteomes" id="UP000070659"/>
    </source>
</evidence>
<evidence type="ECO:0000259" key="4">
    <source>
        <dbReference type="PROSITE" id="PS51387"/>
    </source>
</evidence>
<proteinExistence type="predicted"/>
<reference evidence="5 6" key="1">
    <citation type="submission" date="2015-02" db="EMBL/GenBank/DDBJ databases">
        <title>Physiological reanalysis, assessment of diazotrophy, and genome sequences of multiple isolates of Streptomyces thermoautotrophicus.</title>
        <authorList>
            <person name="MacKellar D.C."/>
            <person name="Lieber L."/>
            <person name="Norman J."/>
            <person name="Bolger A."/>
            <person name="Tobin C."/>
            <person name="Murray J.W."/>
            <person name="Prell J."/>
        </authorList>
    </citation>
    <scope>NUCLEOTIDE SEQUENCE [LARGE SCALE GENOMIC DNA]</scope>
    <source>
        <strain evidence="5 6">UBT1</strain>
    </source>
</reference>
<dbReference type="AlphaFoldDB" id="A0A132MZT7"/>
<protein>
    <recommendedName>
        <fullName evidence="4">FAD-binding PCMH-type domain-containing protein</fullName>
    </recommendedName>
</protein>
<dbReference type="Proteomes" id="UP000070659">
    <property type="component" value="Unassembled WGS sequence"/>
</dbReference>
<keyword evidence="2" id="KW-0274">FAD</keyword>
<dbReference type="GO" id="GO:0071949">
    <property type="term" value="F:FAD binding"/>
    <property type="evidence" value="ECO:0007669"/>
    <property type="project" value="InterPro"/>
</dbReference>
<evidence type="ECO:0000256" key="2">
    <source>
        <dbReference type="ARBA" id="ARBA00022827"/>
    </source>
</evidence>
<dbReference type="InterPro" id="IPR036318">
    <property type="entry name" value="FAD-bd_PCMH-like_sf"/>
</dbReference>
<dbReference type="SMART" id="SM01092">
    <property type="entry name" value="CO_deh_flav_C"/>
    <property type="match status" value="1"/>
</dbReference>
<dbReference type="PROSITE" id="PS51387">
    <property type="entry name" value="FAD_PCMH"/>
    <property type="match status" value="1"/>
</dbReference>
<dbReference type="PANTHER" id="PTHR42659">
    <property type="entry name" value="XANTHINE DEHYDROGENASE SUBUNIT C-RELATED"/>
    <property type="match status" value="1"/>
</dbReference>
<dbReference type="PANTHER" id="PTHR42659:SF2">
    <property type="entry name" value="XANTHINE DEHYDROGENASE SUBUNIT C-RELATED"/>
    <property type="match status" value="1"/>
</dbReference>
<dbReference type="Gene3D" id="3.30.390.50">
    <property type="entry name" value="CO dehydrogenase flavoprotein, C-terminal domain"/>
    <property type="match status" value="1"/>
</dbReference>
<dbReference type="Pfam" id="PF00941">
    <property type="entry name" value="FAD_binding_5"/>
    <property type="match status" value="1"/>
</dbReference>
<dbReference type="Gene3D" id="3.30.43.10">
    <property type="entry name" value="Uridine Diphospho-n-acetylenolpyruvylglucosamine Reductase, domain 2"/>
    <property type="match status" value="1"/>
</dbReference>
<accession>A0A132MZT7</accession>
<organism evidence="5 6">
    <name type="scientific">Carbonactinospora thermoautotrophica</name>
    <dbReference type="NCBI Taxonomy" id="1469144"/>
    <lineage>
        <taxon>Bacteria</taxon>
        <taxon>Bacillati</taxon>
        <taxon>Actinomycetota</taxon>
        <taxon>Actinomycetes</taxon>
        <taxon>Kitasatosporales</taxon>
        <taxon>Carbonactinosporaceae</taxon>
        <taxon>Carbonactinospora</taxon>
    </lineage>
</organism>
<evidence type="ECO:0000256" key="3">
    <source>
        <dbReference type="ARBA" id="ARBA00023002"/>
    </source>
</evidence>
<dbReference type="InterPro" id="IPR016167">
    <property type="entry name" value="FAD-bd_PCMH_sub1"/>
</dbReference>
<evidence type="ECO:0000256" key="1">
    <source>
        <dbReference type="ARBA" id="ARBA00022630"/>
    </source>
</evidence>